<reference evidence="2" key="1">
    <citation type="submission" date="2020-03" db="EMBL/GenBank/DDBJ databases">
        <title>FDA dAtabase for Regulatory Grade micrObial Sequences (FDA-ARGOS): Supporting development and validation of Infectious Disease Dx tests.</title>
        <authorList>
            <person name="Campos J."/>
            <person name="Goldberg B."/>
            <person name="Tallon L."/>
            <person name="Sadzewicz L."/>
            <person name="Vavikolanu K."/>
            <person name="Mehta A."/>
            <person name="Aluvathingal J."/>
            <person name="Nadendla S."/>
            <person name="Nandy P."/>
            <person name="Geyer C."/>
            <person name="Yan Y."/>
            <person name="Sichtig H."/>
        </authorList>
    </citation>
    <scope>NUCLEOTIDE SEQUENCE [LARGE SCALE GENOMIC DNA]</scope>
    <source>
        <strain evidence="2">FDAARGOS_652</strain>
    </source>
</reference>
<feature type="compositionally biased region" description="Polar residues" evidence="1">
    <location>
        <begin position="473"/>
        <end position="482"/>
    </location>
</feature>
<dbReference type="Proteomes" id="UP000590412">
    <property type="component" value="Unassembled WGS sequence"/>
</dbReference>
<dbReference type="AlphaFoldDB" id="A0A8X7NT77"/>
<evidence type="ECO:0000313" key="3">
    <source>
        <dbReference type="Proteomes" id="UP000590412"/>
    </source>
</evidence>
<sequence length="553" mass="61695">MIDTQEFSHESPFKQAHNDSASNYNLTNTTPDLVKFQLQEQYRSSLNTDANNNEPPSSFSLHQNGAYPFQNSFNHQLEKNAALYPSLVNIPSLSSTPTSTDDDEGDNISLDTFLHSGKPNYLNLKVLIENAAFDSSQLGKDSVLPLNEVQKLKQKVAGKLELQQYLLSKISVSQQFINEVVFKDGAEPEILLRVIKTVSSLQAQLISNNKELDEARQKVNNHNLSCMLLGYIEDVKRSRLDDDDDVVERTADSYPEEKSGKVSSSVSSSPVKQRRSSPILFESLSSHIASIAAQRNVTLSPPPTDDDVEMKISWLQQCIDAILLKPVTSQSTEDTTSIANNSMLDKSFTTSPSSDPNKTLTEYKTALTDLKFSYQYLAKEYELSRISSSKLIQDYRKKIDKLEKDKGIVDPVSCRSSVSEALSPTHSTSLENKNKEITKLRKELNLLKVDNIGVSKRSSLAISPRYNGGDYSSPATGKTPGNSDDDDATSQISSITSRNATTSASGVSNSILRSEFKKIVSEMQDFYEQELAEERMLRKRLEEEFDRFRSGQN</sequence>
<feature type="region of interest" description="Disordered" evidence="1">
    <location>
        <begin position="463"/>
        <end position="507"/>
    </location>
</feature>
<dbReference type="OrthoDB" id="3996692at2759"/>
<feature type="compositionally biased region" description="Basic and acidic residues" evidence="1">
    <location>
        <begin position="250"/>
        <end position="260"/>
    </location>
</feature>
<dbReference type="EMBL" id="JABWAB010000001">
    <property type="protein sequence ID" value="KAF6059673.1"/>
    <property type="molecule type" value="Genomic_DNA"/>
</dbReference>
<name>A0A8X7NT77_CANPA</name>
<feature type="region of interest" description="Disordered" evidence="1">
    <location>
        <begin position="1"/>
        <end position="28"/>
    </location>
</feature>
<feature type="compositionally biased region" description="Basic and acidic residues" evidence="1">
    <location>
        <begin position="1"/>
        <end position="12"/>
    </location>
</feature>
<comment type="caution">
    <text evidence="2">The sequence shown here is derived from an EMBL/GenBank/DDBJ whole genome shotgun (WGS) entry which is preliminary data.</text>
</comment>
<evidence type="ECO:0000256" key="1">
    <source>
        <dbReference type="SAM" id="MobiDB-lite"/>
    </source>
</evidence>
<gene>
    <name evidence="2" type="ORF">FOB60_001255</name>
</gene>
<feature type="region of interest" description="Disordered" evidence="1">
    <location>
        <begin position="250"/>
        <end position="273"/>
    </location>
</feature>
<evidence type="ECO:0000313" key="2">
    <source>
        <dbReference type="EMBL" id="KAF6059673.1"/>
    </source>
</evidence>
<feature type="compositionally biased region" description="Polar residues" evidence="1">
    <location>
        <begin position="489"/>
        <end position="507"/>
    </location>
</feature>
<feature type="compositionally biased region" description="Low complexity" evidence="1">
    <location>
        <begin position="261"/>
        <end position="271"/>
    </location>
</feature>
<proteinExistence type="predicted"/>
<organism evidence="2 3">
    <name type="scientific">Candida parapsilosis</name>
    <name type="common">Yeast</name>
    <dbReference type="NCBI Taxonomy" id="5480"/>
    <lineage>
        <taxon>Eukaryota</taxon>
        <taxon>Fungi</taxon>
        <taxon>Dikarya</taxon>
        <taxon>Ascomycota</taxon>
        <taxon>Saccharomycotina</taxon>
        <taxon>Pichiomycetes</taxon>
        <taxon>Debaryomycetaceae</taxon>
        <taxon>Candida/Lodderomyces clade</taxon>
        <taxon>Candida</taxon>
    </lineage>
</organism>
<feature type="compositionally biased region" description="Polar residues" evidence="1">
    <location>
        <begin position="18"/>
        <end position="28"/>
    </location>
</feature>
<protein>
    <submittedName>
        <fullName evidence="2">Uncharacterized protein</fullName>
    </submittedName>
</protein>
<accession>A0A8X7NT77</accession>